<comment type="caution">
    <text evidence="1">The sequence shown here is derived from an EMBL/GenBank/DDBJ whole genome shotgun (WGS) entry which is preliminary data.</text>
</comment>
<reference evidence="1" key="1">
    <citation type="submission" date="2021-02" db="EMBL/GenBank/DDBJ databases">
        <authorList>
            <person name="Nowell W R."/>
        </authorList>
    </citation>
    <scope>NUCLEOTIDE SEQUENCE</scope>
</reference>
<dbReference type="EMBL" id="CAJOBC010000880">
    <property type="protein sequence ID" value="CAF3635392.1"/>
    <property type="molecule type" value="Genomic_DNA"/>
</dbReference>
<evidence type="ECO:0000313" key="1">
    <source>
        <dbReference type="EMBL" id="CAF0847752.1"/>
    </source>
</evidence>
<dbReference type="Proteomes" id="UP000663829">
    <property type="component" value="Unassembled WGS sequence"/>
</dbReference>
<gene>
    <name evidence="1" type="ORF">GPM918_LOCUS5908</name>
    <name evidence="2" type="ORF">SRO942_LOCUS5908</name>
</gene>
<evidence type="ECO:0000313" key="3">
    <source>
        <dbReference type="Proteomes" id="UP000663829"/>
    </source>
</evidence>
<dbReference type="AlphaFoldDB" id="A0A813W3Z7"/>
<keyword evidence="3" id="KW-1185">Reference proteome</keyword>
<name>A0A813W3Z7_9BILA</name>
<evidence type="ECO:0000313" key="2">
    <source>
        <dbReference type="EMBL" id="CAF3635392.1"/>
    </source>
</evidence>
<organism evidence="1 3">
    <name type="scientific">Didymodactylos carnosus</name>
    <dbReference type="NCBI Taxonomy" id="1234261"/>
    <lineage>
        <taxon>Eukaryota</taxon>
        <taxon>Metazoa</taxon>
        <taxon>Spiralia</taxon>
        <taxon>Gnathifera</taxon>
        <taxon>Rotifera</taxon>
        <taxon>Eurotatoria</taxon>
        <taxon>Bdelloidea</taxon>
        <taxon>Philodinida</taxon>
        <taxon>Philodinidae</taxon>
        <taxon>Didymodactylos</taxon>
    </lineage>
</organism>
<accession>A0A813W3Z7</accession>
<protein>
    <submittedName>
        <fullName evidence="1">Uncharacterized protein</fullName>
    </submittedName>
</protein>
<sequence>MFISDCKTKLILAVEDAKAEEMNLNINLKQEIYNSDDSILLKRFDLLAARTYQSGTNDSKEHLNFLNVVLDFINTNKHKELYNYANSLKQNYSVQQDQKIEQELFVDLPDDIQREPAVEQAKLDYTQEEIERQDQVEFN</sequence>
<dbReference type="EMBL" id="CAJNOQ010000880">
    <property type="protein sequence ID" value="CAF0847752.1"/>
    <property type="molecule type" value="Genomic_DNA"/>
</dbReference>
<dbReference type="Proteomes" id="UP000681722">
    <property type="component" value="Unassembled WGS sequence"/>
</dbReference>
<proteinExistence type="predicted"/>